<proteinExistence type="predicted"/>
<feature type="domain" description="PDZ" evidence="1">
    <location>
        <begin position="490"/>
        <end position="557"/>
    </location>
</feature>
<protein>
    <submittedName>
        <fullName evidence="2">M61 family metallopeptidase</fullName>
    </submittedName>
</protein>
<evidence type="ECO:0000313" key="2">
    <source>
        <dbReference type="EMBL" id="NKF22715.1"/>
    </source>
</evidence>
<dbReference type="InterPro" id="IPR001478">
    <property type="entry name" value="PDZ"/>
</dbReference>
<dbReference type="Gene3D" id="1.10.390.10">
    <property type="entry name" value="Neutral Protease Domain 2"/>
    <property type="match status" value="1"/>
</dbReference>
<dbReference type="RefSeq" id="WP_168147986.1">
    <property type="nucleotide sequence ID" value="NZ_JAAVXB010000005.1"/>
</dbReference>
<name>A0A970B6L2_9GAMM</name>
<dbReference type="InterPro" id="IPR040756">
    <property type="entry name" value="Peptidase_M61_N"/>
</dbReference>
<dbReference type="Gene3D" id="2.30.42.10">
    <property type="match status" value="1"/>
</dbReference>
<dbReference type="EMBL" id="JAAVXB010000005">
    <property type="protein sequence ID" value="NKF22715.1"/>
    <property type="molecule type" value="Genomic_DNA"/>
</dbReference>
<dbReference type="SUPFAM" id="SSF55486">
    <property type="entry name" value="Metalloproteases ('zincins'), catalytic domain"/>
    <property type="match status" value="1"/>
</dbReference>
<dbReference type="SMART" id="SM00228">
    <property type="entry name" value="PDZ"/>
    <property type="match status" value="1"/>
</dbReference>
<keyword evidence="3" id="KW-1185">Reference proteome</keyword>
<reference evidence="2" key="1">
    <citation type="submission" date="2020-03" db="EMBL/GenBank/DDBJ databases">
        <title>Solimonas marina sp. nov., isolated from deep seawater of the Pacific Ocean.</title>
        <authorList>
            <person name="Liu X."/>
            <person name="Lai Q."/>
            <person name="Sun F."/>
            <person name="Gai Y."/>
            <person name="Li G."/>
            <person name="Shao Z."/>
        </authorList>
    </citation>
    <scope>NUCLEOTIDE SEQUENCE</scope>
    <source>
        <strain evidence="2">C16B3</strain>
    </source>
</reference>
<gene>
    <name evidence="2" type="ORF">G7Y82_10325</name>
</gene>
<dbReference type="InterPro" id="IPR036034">
    <property type="entry name" value="PDZ_sf"/>
</dbReference>
<dbReference type="Pfam" id="PF05299">
    <property type="entry name" value="Peptidase_M61"/>
    <property type="match status" value="1"/>
</dbReference>
<dbReference type="InterPro" id="IPR007963">
    <property type="entry name" value="Peptidase_M61_catalytic"/>
</dbReference>
<dbReference type="SUPFAM" id="SSF50156">
    <property type="entry name" value="PDZ domain-like"/>
    <property type="match status" value="1"/>
</dbReference>
<dbReference type="Proteomes" id="UP000653472">
    <property type="component" value="Unassembled WGS sequence"/>
</dbReference>
<dbReference type="InterPro" id="IPR024191">
    <property type="entry name" value="Peptidase_M61"/>
</dbReference>
<dbReference type="PIRSF" id="PIRSF016493">
    <property type="entry name" value="Glycyl_aminpptds"/>
    <property type="match status" value="1"/>
</dbReference>
<evidence type="ECO:0000313" key="3">
    <source>
        <dbReference type="Proteomes" id="UP000653472"/>
    </source>
</evidence>
<accession>A0A970B6L2</accession>
<sequence length="595" mass="65817">MTPAVIYRVRAADLRAHLYEVQCRVATPDPQGQVFRMPGWLRGSYLVRDFAKHVVDIRASADGQPLAVERIDKRTLRCAPTDGPLELHYTVYAFDESVRKAWLDTRRGFFNGSSLFYCPNGCETTRFHVELPAPEDPLAARWRVATTLPALHVDARGFGEYVADGYEALIDHPVELADFQRVDFDVDGIPHALVLSGRVDTDLPRLAADLTRICHVEREMFGQQPGLDQYLFLTNVVGAGYGGLEHRDSTALICSRSDLPVPGERKLGKDYRSFLGLCSHEYFHLWNVKRITAAKFLESDLGSEAYSRDLWHYEGITSYYDDLFLLRAGLIDAASYLDVVSENATRVERTPARQVQTLADASFETWIKYYQPNENTPNSAISYYVKGALVALCLDLMLRRDGGCTLDDVMRGAWQRWGATGVGVPEGGLEALAQEISGLDLSGFFDRALRSTDELPLAALLADFGVRAVRRAAVSDTDAGGWVAGEPARAWAGLKLRAGDTRVQFVYSGGPALRAGVSANDQLVAIDGLRVTAANWSARVAALQPGQHYALHVFRGDELLTLDFVPDAPPEDTWMLTLIDADESVTARRKAWIGA</sequence>
<organism evidence="2 3">
    <name type="scientific">Solimonas marina</name>
    <dbReference type="NCBI Taxonomy" id="2714601"/>
    <lineage>
        <taxon>Bacteria</taxon>
        <taxon>Pseudomonadati</taxon>
        <taxon>Pseudomonadota</taxon>
        <taxon>Gammaproteobacteria</taxon>
        <taxon>Nevskiales</taxon>
        <taxon>Nevskiaceae</taxon>
        <taxon>Solimonas</taxon>
    </lineage>
</organism>
<evidence type="ECO:0000259" key="1">
    <source>
        <dbReference type="SMART" id="SM00228"/>
    </source>
</evidence>
<dbReference type="Gene3D" id="2.60.40.3650">
    <property type="match status" value="1"/>
</dbReference>
<dbReference type="Pfam" id="PF17899">
    <property type="entry name" value="Peptidase_M61_N"/>
    <property type="match status" value="1"/>
</dbReference>
<dbReference type="InterPro" id="IPR027268">
    <property type="entry name" value="Peptidase_M4/M1_CTD_sf"/>
</dbReference>
<dbReference type="AlphaFoldDB" id="A0A970B6L2"/>
<comment type="caution">
    <text evidence="2">The sequence shown here is derived from an EMBL/GenBank/DDBJ whole genome shotgun (WGS) entry which is preliminary data.</text>
</comment>